<evidence type="ECO:0000256" key="6">
    <source>
        <dbReference type="ARBA" id="ARBA00023136"/>
    </source>
</evidence>
<comment type="subcellular location">
    <subcellularLocation>
        <location evidence="1">Cell membrane</location>
        <topology evidence="1">Single-pass membrane protein</topology>
    </subcellularLocation>
    <subcellularLocation>
        <location evidence="7">Cell membrane</location>
        <topology evidence="7">Single-pass type II membrane protein</topology>
    </subcellularLocation>
</comment>
<evidence type="ECO:0000256" key="4">
    <source>
        <dbReference type="ARBA" id="ARBA00022692"/>
    </source>
</evidence>
<keyword evidence="5" id="KW-1133">Transmembrane helix</keyword>
<dbReference type="EMBL" id="JAGKQQ010000001">
    <property type="protein sequence ID" value="MBP3958738.1"/>
    <property type="molecule type" value="Genomic_DNA"/>
</dbReference>
<evidence type="ECO:0000256" key="1">
    <source>
        <dbReference type="ARBA" id="ARBA00004162"/>
    </source>
</evidence>
<name>A0ABS5C0T0_9BACT</name>
<keyword evidence="9" id="KW-1185">Reference proteome</keyword>
<keyword evidence="4 7" id="KW-0812">Transmembrane</keyword>
<evidence type="ECO:0000313" key="8">
    <source>
        <dbReference type="EMBL" id="MBP3958738.1"/>
    </source>
</evidence>
<proteinExistence type="inferred from homology"/>
<keyword evidence="3" id="KW-1003">Cell membrane</keyword>
<sequence length="169" mass="18868">MLIHKRKRTETDFVEPDLPITPMLDMSFQLLAFFIMTFKPAPTEGQIMLSLPKQDGGGQMGVPDPLKTDAPTHFIVRVVATDTGTIEKITLNEEGSAATKSKDLTGDVKVYQKELFELAEKLKQEKKVGKLTLEMHPKLLQDYVVQLVDVGLRAGFTDLSPVLLENKKN</sequence>
<dbReference type="RefSeq" id="WP_210659004.1">
    <property type="nucleotide sequence ID" value="NZ_JAGKQQ010000001.1"/>
</dbReference>
<reference evidence="8 9" key="1">
    <citation type="submission" date="2021-04" db="EMBL/GenBank/DDBJ databases">
        <authorList>
            <person name="Ivanova A."/>
        </authorList>
    </citation>
    <scope>NUCLEOTIDE SEQUENCE [LARGE SCALE GENOMIC DNA]</scope>
    <source>
        <strain evidence="8 9">G18</strain>
    </source>
</reference>
<evidence type="ECO:0000256" key="5">
    <source>
        <dbReference type="ARBA" id="ARBA00022989"/>
    </source>
</evidence>
<protein>
    <submittedName>
        <fullName evidence="8">Biopolymer transporter ExbD</fullName>
    </submittedName>
</protein>
<dbReference type="Pfam" id="PF02472">
    <property type="entry name" value="ExbD"/>
    <property type="match status" value="1"/>
</dbReference>
<keyword evidence="7" id="KW-0813">Transport</keyword>
<evidence type="ECO:0000313" key="9">
    <source>
        <dbReference type="Proteomes" id="UP000676565"/>
    </source>
</evidence>
<evidence type="ECO:0000256" key="7">
    <source>
        <dbReference type="RuleBase" id="RU003879"/>
    </source>
</evidence>
<evidence type="ECO:0000256" key="3">
    <source>
        <dbReference type="ARBA" id="ARBA00022475"/>
    </source>
</evidence>
<dbReference type="Proteomes" id="UP000676565">
    <property type="component" value="Unassembled WGS sequence"/>
</dbReference>
<keyword evidence="6" id="KW-0472">Membrane</keyword>
<dbReference type="InterPro" id="IPR003400">
    <property type="entry name" value="ExbD"/>
</dbReference>
<evidence type="ECO:0000256" key="2">
    <source>
        <dbReference type="ARBA" id="ARBA00005811"/>
    </source>
</evidence>
<gene>
    <name evidence="8" type="ORF">J8F10_26125</name>
</gene>
<accession>A0ABS5C0T0</accession>
<organism evidence="8 9">
    <name type="scientific">Gemmata palustris</name>
    <dbReference type="NCBI Taxonomy" id="2822762"/>
    <lineage>
        <taxon>Bacteria</taxon>
        <taxon>Pseudomonadati</taxon>
        <taxon>Planctomycetota</taxon>
        <taxon>Planctomycetia</taxon>
        <taxon>Gemmatales</taxon>
        <taxon>Gemmataceae</taxon>
        <taxon>Gemmata</taxon>
    </lineage>
</organism>
<keyword evidence="7" id="KW-0653">Protein transport</keyword>
<comment type="caution">
    <text evidence="8">The sequence shown here is derived from an EMBL/GenBank/DDBJ whole genome shotgun (WGS) entry which is preliminary data.</text>
</comment>
<comment type="similarity">
    <text evidence="2 7">Belongs to the ExbD/TolR family.</text>
</comment>